<evidence type="ECO:0000256" key="6">
    <source>
        <dbReference type="ARBA" id="ARBA00022989"/>
    </source>
</evidence>
<dbReference type="STRING" id="685588.A0A067T466"/>
<dbReference type="AlphaFoldDB" id="A0A067T466"/>
<evidence type="ECO:0000256" key="8">
    <source>
        <dbReference type="SAM" id="Phobius"/>
    </source>
</evidence>
<proteinExistence type="inferred from homology"/>
<comment type="cofactor">
    <cofactor evidence="1">
        <name>Mg(2+)</name>
        <dbReference type="ChEBI" id="CHEBI:18420"/>
    </cofactor>
</comment>
<dbReference type="InterPro" id="IPR044878">
    <property type="entry name" value="UbiA_sf"/>
</dbReference>
<feature type="transmembrane region" description="Helical" evidence="8">
    <location>
        <begin position="134"/>
        <end position="150"/>
    </location>
</feature>
<comment type="similarity">
    <text evidence="3">Belongs to the UbiA prenyltransferase family.</text>
</comment>
<evidence type="ECO:0000256" key="3">
    <source>
        <dbReference type="ARBA" id="ARBA00005985"/>
    </source>
</evidence>
<evidence type="ECO:0000256" key="2">
    <source>
        <dbReference type="ARBA" id="ARBA00004141"/>
    </source>
</evidence>
<keyword evidence="10" id="KW-1185">Reference proteome</keyword>
<evidence type="ECO:0000256" key="4">
    <source>
        <dbReference type="ARBA" id="ARBA00022679"/>
    </source>
</evidence>
<organism evidence="9 10">
    <name type="scientific">Galerina marginata (strain CBS 339.88)</name>
    <dbReference type="NCBI Taxonomy" id="685588"/>
    <lineage>
        <taxon>Eukaryota</taxon>
        <taxon>Fungi</taxon>
        <taxon>Dikarya</taxon>
        <taxon>Basidiomycota</taxon>
        <taxon>Agaricomycotina</taxon>
        <taxon>Agaricomycetes</taxon>
        <taxon>Agaricomycetidae</taxon>
        <taxon>Agaricales</taxon>
        <taxon>Agaricineae</taxon>
        <taxon>Strophariaceae</taxon>
        <taxon>Galerina</taxon>
    </lineage>
</organism>
<evidence type="ECO:0000256" key="7">
    <source>
        <dbReference type="ARBA" id="ARBA00023136"/>
    </source>
</evidence>
<evidence type="ECO:0000313" key="10">
    <source>
        <dbReference type="Proteomes" id="UP000027222"/>
    </source>
</evidence>
<dbReference type="CDD" id="cd13959">
    <property type="entry name" value="PT_UbiA_COQ2"/>
    <property type="match status" value="1"/>
</dbReference>
<dbReference type="EMBL" id="KL142382">
    <property type="protein sequence ID" value="KDR74734.1"/>
    <property type="molecule type" value="Genomic_DNA"/>
</dbReference>
<feature type="transmembrane region" description="Helical" evidence="8">
    <location>
        <begin position="157"/>
        <end position="176"/>
    </location>
</feature>
<dbReference type="GO" id="GO:0016765">
    <property type="term" value="F:transferase activity, transferring alkyl or aryl (other than methyl) groups"/>
    <property type="evidence" value="ECO:0007669"/>
    <property type="project" value="InterPro"/>
</dbReference>
<dbReference type="FunFam" id="1.20.120.1780:FF:000001">
    <property type="entry name" value="4-hydroxybenzoate octaprenyltransferase"/>
    <property type="match status" value="1"/>
</dbReference>
<reference evidence="10" key="1">
    <citation type="journal article" date="2014" name="Proc. Natl. Acad. Sci. U.S.A.">
        <title>Extensive sampling of basidiomycete genomes demonstrates inadequacy of the white-rot/brown-rot paradigm for wood decay fungi.</title>
        <authorList>
            <person name="Riley R."/>
            <person name="Salamov A.A."/>
            <person name="Brown D.W."/>
            <person name="Nagy L.G."/>
            <person name="Floudas D."/>
            <person name="Held B.W."/>
            <person name="Levasseur A."/>
            <person name="Lombard V."/>
            <person name="Morin E."/>
            <person name="Otillar R."/>
            <person name="Lindquist E.A."/>
            <person name="Sun H."/>
            <person name="LaButti K.M."/>
            <person name="Schmutz J."/>
            <person name="Jabbour D."/>
            <person name="Luo H."/>
            <person name="Baker S.E."/>
            <person name="Pisabarro A.G."/>
            <person name="Walton J.D."/>
            <person name="Blanchette R.A."/>
            <person name="Henrissat B."/>
            <person name="Martin F."/>
            <person name="Cullen D."/>
            <person name="Hibbett D.S."/>
            <person name="Grigoriev I.V."/>
        </authorList>
    </citation>
    <scope>NUCLEOTIDE SEQUENCE [LARGE SCALE GENOMIC DNA]</scope>
    <source>
        <strain evidence="10">CBS 339.88</strain>
    </source>
</reference>
<feature type="transmembrane region" description="Helical" evidence="8">
    <location>
        <begin position="287"/>
        <end position="308"/>
    </location>
</feature>
<feature type="transmembrane region" description="Helical" evidence="8">
    <location>
        <begin position="104"/>
        <end position="128"/>
    </location>
</feature>
<keyword evidence="4" id="KW-0808">Transferase</keyword>
<dbReference type="InterPro" id="IPR000537">
    <property type="entry name" value="UbiA_prenyltransferase"/>
</dbReference>
<keyword evidence="7 8" id="KW-0472">Membrane</keyword>
<dbReference type="GO" id="GO:0006744">
    <property type="term" value="P:ubiquinone biosynthetic process"/>
    <property type="evidence" value="ECO:0007669"/>
    <property type="project" value="TreeGrafter"/>
</dbReference>
<dbReference type="HOGENOM" id="CLU_034879_0_2_1"/>
<feature type="transmembrane region" description="Helical" evidence="8">
    <location>
        <begin position="217"/>
        <end position="245"/>
    </location>
</feature>
<gene>
    <name evidence="9" type="ORF">GALMADRAFT_227148</name>
</gene>
<dbReference type="GO" id="GO:0005886">
    <property type="term" value="C:plasma membrane"/>
    <property type="evidence" value="ECO:0007669"/>
    <property type="project" value="TreeGrafter"/>
</dbReference>
<keyword evidence="5 8" id="KW-0812">Transmembrane</keyword>
<protein>
    <submittedName>
        <fullName evidence="9">Uncharacterized protein</fullName>
    </submittedName>
</protein>
<dbReference type="OrthoDB" id="18170at2759"/>
<keyword evidence="6 8" id="KW-1133">Transmembrane helix</keyword>
<dbReference type="PANTHER" id="PTHR11048">
    <property type="entry name" value="PRENYLTRANSFERASES"/>
    <property type="match status" value="1"/>
</dbReference>
<feature type="transmembrane region" description="Helical" evidence="8">
    <location>
        <begin position="257"/>
        <end position="275"/>
    </location>
</feature>
<feature type="transmembrane region" description="Helical" evidence="8">
    <location>
        <begin position="188"/>
        <end position="205"/>
    </location>
</feature>
<evidence type="ECO:0000313" key="9">
    <source>
        <dbReference type="EMBL" id="KDR74734.1"/>
    </source>
</evidence>
<sequence length="317" mass="36023">MTPKRVLNNFDLPTRKELQACWELCRLQNNIGFWVIWLPTVWSIAMAYHAEPEINALQAISCACKYILLCFGIKSLIMTIDDILDSDIDGLVERTKMRPIPQGAISLGRAWVFFYCQVVFGLCLAVKFLNTRTLLISAIVWPIYIIYPTCKRWTNMAPLPLGIMFNVGVFMGWADLGRDNVTMPWNTLLPVYIGTCLWTITYETIYQHQDRVDDIKIGLYSPALLLGDYTTSVCTITAAGFFGLLSHGGLLNRQGGFYFGGLTIAGMLLFARLWRTNVYRPEECRQFFLQTVWIGQIILGGVVLDVVFHRLRNGIPL</sequence>
<dbReference type="PANTHER" id="PTHR11048:SF28">
    <property type="entry name" value="4-HYDROXYBENZOATE POLYPRENYLTRANSFERASE, MITOCHONDRIAL"/>
    <property type="match status" value="1"/>
</dbReference>
<dbReference type="InterPro" id="IPR039653">
    <property type="entry name" value="Prenyltransferase"/>
</dbReference>
<name>A0A067T466_GALM3</name>
<dbReference type="Gene3D" id="1.10.357.140">
    <property type="entry name" value="UbiA prenyltransferase"/>
    <property type="match status" value="1"/>
</dbReference>
<dbReference type="Proteomes" id="UP000027222">
    <property type="component" value="Unassembled WGS sequence"/>
</dbReference>
<dbReference type="Pfam" id="PF01040">
    <property type="entry name" value="UbiA"/>
    <property type="match status" value="1"/>
</dbReference>
<comment type="subcellular location">
    <subcellularLocation>
        <location evidence="2">Membrane</location>
        <topology evidence="2">Multi-pass membrane protein</topology>
    </subcellularLocation>
</comment>
<accession>A0A067T466</accession>
<dbReference type="Gene3D" id="1.20.120.1780">
    <property type="entry name" value="UbiA prenyltransferase"/>
    <property type="match status" value="1"/>
</dbReference>
<evidence type="ECO:0000256" key="5">
    <source>
        <dbReference type="ARBA" id="ARBA00022692"/>
    </source>
</evidence>
<evidence type="ECO:0000256" key="1">
    <source>
        <dbReference type="ARBA" id="ARBA00001946"/>
    </source>
</evidence>